<dbReference type="Pfam" id="PF03372">
    <property type="entry name" value="Exo_endo_phos"/>
    <property type="match status" value="1"/>
</dbReference>
<organism evidence="13 14">
    <name type="scientific">Periophthalmus magnuspinnatus</name>
    <dbReference type="NCBI Taxonomy" id="409849"/>
    <lineage>
        <taxon>Eukaryota</taxon>
        <taxon>Metazoa</taxon>
        <taxon>Chordata</taxon>
        <taxon>Craniata</taxon>
        <taxon>Vertebrata</taxon>
        <taxon>Euteleostomi</taxon>
        <taxon>Actinopterygii</taxon>
        <taxon>Neopterygii</taxon>
        <taxon>Teleostei</taxon>
        <taxon>Neoteleostei</taxon>
        <taxon>Acanthomorphata</taxon>
        <taxon>Gobiaria</taxon>
        <taxon>Gobiiformes</taxon>
        <taxon>Gobioidei</taxon>
        <taxon>Gobiidae</taxon>
        <taxon>Oxudercinae</taxon>
        <taxon>Periophthalmus</taxon>
    </lineage>
</organism>
<evidence type="ECO:0000256" key="10">
    <source>
        <dbReference type="PIRSR" id="PIRSR604808-2"/>
    </source>
</evidence>
<keyword evidence="4 10" id="KW-0479">Metal-binding</keyword>
<feature type="domain" description="Endonuclease/exonuclease/phosphatase" evidence="12">
    <location>
        <begin position="11"/>
        <end position="232"/>
    </location>
</feature>
<dbReference type="Proteomes" id="UP000261520">
    <property type="component" value="Unplaced"/>
</dbReference>
<feature type="site" description="Interaction with DNA substrate" evidence="11">
    <location>
        <position position="232"/>
    </location>
</feature>
<reference evidence="13" key="1">
    <citation type="submission" date="2025-08" db="UniProtKB">
        <authorList>
            <consortium name="Ensembl"/>
        </authorList>
    </citation>
    <scope>IDENTIFICATION</scope>
</reference>
<feature type="site" description="Important for catalytic activity" evidence="11">
    <location>
        <position position="207"/>
    </location>
</feature>
<evidence type="ECO:0000256" key="2">
    <source>
        <dbReference type="ARBA" id="ARBA00007092"/>
    </source>
</evidence>
<feature type="binding site" evidence="10">
    <location>
        <position position="43"/>
    </location>
    <ligand>
        <name>Mg(2+)</name>
        <dbReference type="ChEBI" id="CHEBI:18420"/>
        <label>1</label>
    </ligand>
</feature>
<dbReference type="GO" id="GO:0006284">
    <property type="term" value="P:base-excision repair"/>
    <property type="evidence" value="ECO:0007669"/>
    <property type="project" value="TreeGrafter"/>
</dbReference>
<feature type="binding site" evidence="10">
    <location>
        <position position="232"/>
    </location>
    <ligand>
        <name>Mg(2+)</name>
        <dbReference type="ChEBI" id="CHEBI:18420"/>
        <label>1</label>
    </ligand>
</feature>
<feature type="binding site" evidence="10">
    <location>
        <position position="145"/>
    </location>
    <ligand>
        <name>Mg(2+)</name>
        <dbReference type="ChEBI" id="CHEBI:18420"/>
        <label>1</label>
    </ligand>
</feature>
<evidence type="ECO:0000313" key="13">
    <source>
        <dbReference type="Ensembl" id="ENSPMGP00000012216.1"/>
    </source>
</evidence>
<dbReference type="AlphaFoldDB" id="A0A3B4A6U0"/>
<dbReference type="GO" id="GO:0008081">
    <property type="term" value="F:phosphoric diester hydrolase activity"/>
    <property type="evidence" value="ECO:0007669"/>
    <property type="project" value="TreeGrafter"/>
</dbReference>
<feature type="binding site" evidence="10">
    <location>
        <position position="147"/>
    </location>
    <ligand>
        <name>Mg(2+)</name>
        <dbReference type="ChEBI" id="CHEBI:18420"/>
        <label>1</label>
    </ligand>
</feature>
<keyword evidence="10" id="KW-0464">Manganese</keyword>
<dbReference type="Ensembl" id="ENSPMGT00000013032.1">
    <property type="protein sequence ID" value="ENSPMGP00000012216.1"/>
    <property type="gene ID" value="ENSPMGG00000010085.1"/>
</dbReference>
<evidence type="ECO:0000259" key="12">
    <source>
        <dbReference type="Pfam" id="PF03372"/>
    </source>
</evidence>
<dbReference type="GO" id="GO:0046872">
    <property type="term" value="F:metal ion binding"/>
    <property type="evidence" value="ECO:0007669"/>
    <property type="project" value="UniProtKB-KW"/>
</dbReference>
<dbReference type="Gene3D" id="3.60.10.10">
    <property type="entry name" value="Endonuclease/exonuclease/phosphatase"/>
    <property type="match status" value="1"/>
</dbReference>
<evidence type="ECO:0000256" key="6">
    <source>
        <dbReference type="ARBA" id="ARBA00022801"/>
    </source>
</evidence>
<evidence type="ECO:0000256" key="3">
    <source>
        <dbReference type="ARBA" id="ARBA00012115"/>
    </source>
</evidence>
<feature type="binding site" evidence="10">
    <location>
        <position position="231"/>
    </location>
    <ligand>
        <name>Mg(2+)</name>
        <dbReference type="ChEBI" id="CHEBI:18420"/>
        <label>1</label>
    </ligand>
</feature>
<accession>A0A3B4A6U0</accession>
<dbReference type="GO" id="GO:0003906">
    <property type="term" value="F:DNA-(apurinic or apyrimidinic site) endonuclease activity"/>
    <property type="evidence" value="ECO:0007669"/>
    <property type="project" value="TreeGrafter"/>
</dbReference>
<sequence length="341" mass="38554">MTVTGSNVRFISWNIKGLGSAVKRSKVFSHLRCLKPDIVFLQETHMRTNNQVRLRCPWVANVFHSSFNSKARGVAILIGKSIPFILTKTISDRDGRYLIVSGTIFHTPVLLINVYAPNFDNPGFMNKLFGALPSLNDHFLIFGGDLNCAINPQLDCSNVGSAHSQMAKTLSSFMSSGGYVDPWRFRNPTARQYSFYSHVHQTFSRIDYYFIDSRLIPKVSDVVYHPIIISDHSPVSLDIKILPGPRYSSQWRFNTSLLSDEIFCRLITDAIDDFITFNQSESEPISNALLWESLKAYLQGQIISYSAHVKKLRVLNIQKLSADIKSIDQQLAENHSVCKVT</sequence>
<dbReference type="PANTHER" id="PTHR22748:SF26">
    <property type="entry name" value="ENDONUCLEASE_EXONUCLEASE_PHOSPHATASE DOMAIN-CONTAINING PROTEIN"/>
    <property type="match status" value="1"/>
</dbReference>
<dbReference type="InterPro" id="IPR036691">
    <property type="entry name" value="Endo/exonu/phosph_ase_sf"/>
</dbReference>
<dbReference type="InterPro" id="IPR005135">
    <property type="entry name" value="Endo/exonuclease/phosphatase"/>
</dbReference>
<feature type="active site" description="Proton donor/acceptor" evidence="9">
    <location>
        <position position="145"/>
    </location>
</feature>
<comment type="catalytic activity">
    <reaction evidence="1">
        <text>Exonucleolytic cleavage in the 3'- to 5'-direction to yield nucleoside 5'-phosphates.</text>
        <dbReference type="EC" id="3.1.11.2"/>
    </reaction>
</comment>
<protein>
    <recommendedName>
        <fullName evidence="3">exodeoxyribonuclease III</fullName>
        <ecNumber evidence="3">3.1.11.2</ecNumber>
    </recommendedName>
</protein>
<evidence type="ECO:0000313" key="14">
    <source>
        <dbReference type="Proteomes" id="UP000261520"/>
    </source>
</evidence>
<dbReference type="STRING" id="409849.ENSPMGP00000012216"/>
<evidence type="ECO:0000256" key="4">
    <source>
        <dbReference type="ARBA" id="ARBA00022723"/>
    </source>
</evidence>
<evidence type="ECO:0000256" key="9">
    <source>
        <dbReference type="PIRSR" id="PIRSR604808-1"/>
    </source>
</evidence>
<keyword evidence="5" id="KW-0227">DNA damage</keyword>
<comment type="cofactor">
    <cofactor evidence="10">
        <name>Mg(2+)</name>
        <dbReference type="ChEBI" id="CHEBI:18420"/>
    </cofactor>
    <cofactor evidence="10">
        <name>Mn(2+)</name>
        <dbReference type="ChEBI" id="CHEBI:29035"/>
    </cofactor>
    <text evidence="10">Probably binds two magnesium or manganese ions per subunit.</text>
</comment>
<dbReference type="PANTHER" id="PTHR22748">
    <property type="entry name" value="AP ENDONUCLEASE"/>
    <property type="match status" value="1"/>
</dbReference>
<evidence type="ECO:0000256" key="5">
    <source>
        <dbReference type="ARBA" id="ARBA00022763"/>
    </source>
</evidence>
<name>A0A3B4A6U0_9GOBI</name>
<keyword evidence="14" id="KW-1185">Reference proteome</keyword>
<feature type="active site" evidence="9">
    <location>
        <position position="115"/>
    </location>
</feature>
<dbReference type="GO" id="GO:0008311">
    <property type="term" value="F:double-stranded DNA 3'-5' DNA exonuclease activity"/>
    <property type="evidence" value="ECO:0007669"/>
    <property type="project" value="UniProtKB-EC"/>
</dbReference>
<keyword evidence="8" id="KW-0234">DNA repair</keyword>
<dbReference type="EC" id="3.1.11.2" evidence="3"/>
<dbReference type="InterPro" id="IPR004808">
    <property type="entry name" value="AP_endonuc_1"/>
</dbReference>
<proteinExistence type="inferred from homology"/>
<keyword evidence="7 10" id="KW-0460">Magnesium</keyword>
<evidence type="ECO:0000256" key="8">
    <source>
        <dbReference type="ARBA" id="ARBA00023204"/>
    </source>
</evidence>
<dbReference type="SUPFAM" id="SSF56219">
    <property type="entry name" value="DNase I-like"/>
    <property type="match status" value="1"/>
</dbReference>
<feature type="active site" description="Proton acceptor" evidence="9">
    <location>
        <position position="232"/>
    </location>
</feature>
<dbReference type="GO" id="GO:0005634">
    <property type="term" value="C:nucleus"/>
    <property type="evidence" value="ECO:0007669"/>
    <property type="project" value="TreeGrafter"/>
</dbReference>
<evidence type="ECO:0000256" key="1">
    <source>
        <dbReference type="ARBA" id="ARBA00000493"/>
    </source>
</evidence>
<reference evidence="13" key="2">
    <citation type="submission" date="2025-09" db="UniProtKB">
        <authorList>
            <consortium name="Ensembl"/>
        </authorList>
    </citation>
    <scope>IDENTIFICATION</scope>
</reference>
<evidence type="ECO:0000256" key="7">
    <source>
        <dbReference type="ARBA" id="ARBA00022842"/>
    </source>
</evidence>
<comment type="similarity">
    <text evidence="2">Belongs to the DNA repair enzymes AP/ExoA family.</text>
</comment>
<dbReference type="CDD" id="cd09076">
    <property type="entry name" value="L1-EN"/>
    <property type="match status" value="1"/>
</dbReference>
<feature type="binding site" evidence="10">
    <location>
        <position position="14"/>
    </location>
    <ligand>
        <name>Mg(2+)</name>
        <dbReference type="ChEBI" id="CHEBI:18420"/>
        <label>1</label>
    </ligand>
</feature>
<keyword evidence="6" id="KW-0378">Hydrolase</keyword>
<evidence type="ECO:0000256" key="11">
    <source>
        <dbReference type="PIRSR" id="PIRSR604808-3"/>
    </source>
</evidence>
<feature type="site" description="Transition state stabilizer" evidence="11">
    <location>
        <position position="147"/>
    </location>
</feature>